<dbReference type="InterPro" id="IPR016024">
    <property type="entry name" value="ARM-type_fold"/>
</dbReference>
<dbReference type="PANTHER" id="PTHR12697:SF5">
    <property type="entry name" value="DEOXYHYPUSINE HYDROXYLASE"/>
    <property type="match status" value="1"/>
</dbReference>
<sequence>MAPSMTTAVSRYGRLLLLRSFLVVSLSGCSTSVPPIAVPVAPSIDDQISWILRLEDQRKLADPMTESVLPDNQIPTDDTVIEPLEPVLRPDLILLATEGSPSVRRRAALALGRIGVSGGVKTLSSLLNDSEPEVRQMAAFSLGLTGDSSAKEPLLSALDDVSPIVQGRAAQALSQIGDSEAAPA</sequence>
<dbReference type="InterPro" id="IPR004155">
    <property type="entry name" value="PBS_lyase_HEAT"/>
</dbReference>
<dbReference type="InterPro" id="IPR011989">
    <property type="entry name" value="ARM-like"/>
</dbReference>
<dbReference type="Pfam" id="PF13646">
    <property type="entry name" value="HEAT_2"/>
    <property type="match status" value="1"/>
</dbReference>
<protein>
    <recommendedName>
        <fullName evidence="2">HEAT repeat domain-containing protein</fullName>
    </recommendedName>
</protein>
<dbReference type="AlphaFoldDB" id="A0A382Q559"/>
<feature type="non-terminal residue" evidence="1">
    <location>
        <position position="184"/>
    </location>
</feature>
<evidence type="ECO:0008006" key="2">
    <source>
        <dbReference type="Google" id="ProtNLM"/>
    </source>
</evidence>
<dbReference type="GO" id="GO:0016491">
    <property type="term" value="F:oxidoreductase activity"/>
    <property type="evidence" value="ECO:0007669"/>
    <property type="project" value="TreeGrafter"/>
</dbReference>
<dbReference type="EMBL" id="UINC01112066">
    <property type="protein sequence ID" value="SVC80733.1"/>
    <property type="molecule type" value="Genomic_DNA"/>
</dbReference>
<name>A0A382Q559_9ZZZZ</name>
<dbReference type="PANTHER" id="PTHR12697">
    <property type="entry name" value="PBS LYASE HEAT-LIKE PROTEIN"/>
    <property type="match status" value="1"/>
</dbReference>
<dbReference type="SMART" id="SM00567">
    <property type="entry name" value="EZ_HEAT"/>
    <property type="match status" value="3"/>
</dbReference>
<organism evidence="1">
    <name type="scientific">marine metagenome</name>
    <dbReference type="NCBI Taxonomy" id="408172"/>
    <lineage>
        <taxon>unclassified sequences</taxon>
        <taxon>metagenomes</taxon>
        <taxon>ecological metagenomes</taxon>
    </lineage>
</organism>
<evidence type="ECO:0000313" key="1">
    <source>
        <dbReference type="EMBL" id="SVC80733.1"/>
    </source>
</evidence>
<gene>
    <name evidence="1" type="ORF">METZ01_LOCUS333587</name>
</gene>
<dbReference type="SUPFAM" id="SSF48371">
    <property type="entry name" value="ARM repeat"/>
    <property type="match status" value="1"/>
</dbReference>
<reference evidence="1" key="1">
    <citation type="submission" date="2018-05" db="EMBL/GenBank/DDBJ databases">
        <authorList>
            <person name="Lanie J.A."/>
            <person name="Ng W.-L."/>
            <person name="Kazmierczak K.M."/>
            <person name="Andrzejewski T.M."/>
            <person name="Davidsen T.M."/>
            <person name="Wayne K.J."/>
            <person name="Tettelin H."/>
            <person name="Glass J.I."/>
            <person name="Rusch D."/>
            <person name="Podicherti R."/>
            <person name="Tsui H.-C.T."/>
            <person name="Winkler M.E."/>
        </authorList>
    </citation>
    <scope>NUCLEOTIDE SEQUENCE</scope>
</reference>
<dbReference type="Gene3D" id="1.25.10.10">
    <property type="entry name" value="Leucine-rich Repeat Variant"/>
    <property type="match status" value="1"/>
</dbReference>
<accession>A0A382Q559</accession>
<proteinExistence type="predicted"/>